<dbReference type="PANTHER" id="PTHR47966">
    <property type="entry name" value="BETA-SITE APP-CLEAVING ENZYME, ISOFORM A-RELATED"/>
    <property type="match status" value="1"/>
</dbReference>
<dbReference type="InterPro" id="IPR021109">
    <property type="entry name" value="Peptidase_aspartic_dom_sf"/>
</dbReference>
<dbReference type="Gene3D" id="2.40.70.10">
    <property type="entry name" value="Acid Proteases"/>
    <property type="match status" value="2"/>
</dbReference>
<dbReference type="EMBL" id="JAAPAO010000118">
    <property type="protein sequence ID" value="KAF4672140.1"/>
    <property type="molecule type" value="Genomic_DNA"/>
</dbReference>
<sequence>MGIRISDVLYLLQQLSPLFWAADLYRIPISREDVFPGDTWGQLVAPIKVGNYDTYALIDTGTPLLFFIWRHWFEGVQPGGCKLYVFGCYECSPDVCTKGDETTFKYDNDYTVTLFRQQDTLSLGASSVPHISFGLVTGVSKRPWASLGLAPQTPQTHPYRTLIDQLAQRRLINETTFSIYLKDNEHPKGELLLGGSDPAKYRAPLKYIQVSGYGVSNNKWSVELRNLKIGQTRGIIITPQNVDVDTGTNHLIMPDWFKRNVLNLLRNSGQKPVTISEDAEGYLVKCSDTPNLPSMTYIFVGPQGQEVPLRIPPTSLFRKSGDDVCRLLLYFTDDWLLGINAFIGHYFSFHWTKRLIGFSEAV</sequence>
<dbReference type="OrthoDB" id="771136at2759"/>
<name>A0A7J6MLQ7_PERCH</name>
<dbReference type="CDD" id="cd05471">
    <property type="entry name" value="pepsin_like"/>
    <property type="match status" value="1"/>
</dbReference>
<reference evidence="6 7" key="1">
    <citation type="submission" date="2020-04" db="EMBL/GenBank/DDBJ databases">
        <title>Perkinsus chesapeaki whole genome sequence.</title>
        <authorList>
            <person name="Bogema D.R."/>
        </authorList>
    </citation>
    <scope>NUCLEOTIDE SEQUENCE [LARGE SCALE GENOMIC DNA]</scope>
    <source>
        <strain evidence="6">ATCC PRA-425</strain>
    </source>
</reference>
<protein>
    <recommendedName>
        <fullName evidence="5">Peptidase A1 domain-containing protein</fullName>
    </recommendedName>
</protein>
<evidence type="ECO:0000256" key="2">
    <source>
        <dbReference type="ARBA" id="ARBA00022670"/>
    </source>
</evidence>
<evidence type="ECO:0000259" key="5">
    <source>
        <dbReference type="PROSITE" id="PS51767"/>
    </source>
</evidence>
<comment type="similarity">
    <text evidence="1">Belongs to the peptidase A1 family.</text>
</comment>
<keyword evidence="3" id="KW-0064">Aspartyl protease</keyword>
<evidence type="ECO:0000313" key="7">
    <source>
        <dbReference type="Proteomes" id="UP000591131"/>
    </source>
</evidence>
<gene>
    <name evidence="6" type="ORF">FOL47_000857</name>
</gene>
<comment type="caution">
    <text evidence="6">The sequence shown here is derived from an EMBL/GenBank/DDBJ whole genome shotgun (WGS) entry which is preliminary data.</text>
</comment>
<dbReference type="Proteomes" id="UP000591131">
    <property type="component" value="Unassembled WGS sequence"/>
</dbReference>
<dbReference type="SUPFAM" id="SSF50630">
    <property type="entry name" value="Acid proteases"/>
    <property type="match status" value="1"/>
</dbReference>
<dbReference type="GO" id="GO:0006508">
    <property type="term" value="P:proteolysis"/>
    <property type="evidence" value="ECO:0007669"/>
    <property type="project" value="UniProtKB-KW"/>
</dbReference>
<keyword evidence="4" id="KW-0378">Hydrolase</keyword>
<proteinExistence type="inferred from homology"/>
<dbReference type="InterPro" id="IPR033121">
    <property type="entry name" value="PEPTIDASE_A1"/>
</dbReference>
<dbReference type="Pfam" id="PF00026">
    <property type="entry name" value="Asp"/>
    <property type="match status" value="1"/>
</dbReference>
<dbReference type="PROSITE" id="PS51767">
    <property type="entry name" value="PEPTIDASE_A1"/>
    <property type="match status" value="1"/>
</dbReference>
<organism evidence="6 7">
    <name type="scientific">Perkinsus chesapeaki</name>
    <name type="common">Clam parasite</name>
    <name type="synonym">Perkinsus andrewsi</name>
    <dbReference type="NCBI Taxonomy" id="330153"/>
    <lineage>
        <taxon>Eukaryota</taxon>
        <taxon>Sar</taxon>
        <taxon>Alveolata</taxon>
        <taxon>Perkinsozoa</taxon>
        <taxon>Perkinsea</taxon>
        <taxon>Perkinsida</taxon>
        <taxon>Perkinsidae</taxon>
        <taxon>Perkinsus</taxon>
    </lineage>
</organism>
<evidence type="ECO:0000256" key="3">
    <source>
        <dbReference type="ARBA" id="ARBA00022750"/>
    </source>
</evidence>
<accession>A0A7J6MLQ7</accession>
<dbReference type="InterPro" id="IPR034164">
    <property type="entry name" value="Pepsin-like_dom"/>
</dbReference>
<keyword evidence="2" id="KW-0645">Protease</keyword>
<evidence type="ECO:0000313" key="6">
    <source>
        <dbReference type="EMBL" id="KAF4672140.1"/>
    </source>
</evidence>
<dbReference type="InterPro" id="IPR001461">
    <property type="entry name" value="Aspartic_peptidase_A1"/>
</dbReference>
<dbReference type="GO" id="GO:0004190">
    <property type="term" value="F:aspartic-type endopeptidase activity"/>
    <property type="evidence" value="ECO:0007669"/>
    <property type="project" value="UniProtKB-KW"/>
</dbReference>
<evidence type="ECO:0000256" key="1">
    <source>
        <dbReference type="ARBA" id="ARBA00007447"/>
    </source>
</evidence>
<dbReference type="AlphaFoldDB" id="A0A7J6MLQ7"/>
<keyword evidence="7" id="KW-1185">Reference proteome</keyword>
<evidence type="ECO:0000256" key="4">
    <source>
        <dbReference type="ARBA" id="ARBA00022801"/>
    </source>
</evidence>
<feature type="domain" description="Peptidase A1" evidence="5">
    <location>
        <begin position="43"/>
        <end position="359"/>
    </location>
</feature>
<dbReference type="PANTHER" id="PTHR47966:SF51">
    <property type="entry name" value="BETA-SITE APP-CLEAVING ENZYME, ISOFORM A-RELATED"/>
    <property type="match status" value="1"/>
</dbReference>